<dbReference type="InterPro" id="IPR000845">
    <property type="entry name" value="Nucleoside_phosphorylase_d"/>
</dbReference>
<reference evidence="5 8" key="2">
    <citation type="submission" date="2018-11" db="EMBL/GenBank/DDBJ databases">
        <title>Proposal to divide the Flavobacteriaceae and reorganize its genera based on Amino Acid Identity values calculated from whole genome sequences.</title>
        <authorList>
            <person name="Nicholson A.C."/>
            <person name="Gulvik C.A."/>
            <person name="Whitney A.M."/>
            <person name="Humrighouse B.W."/>
            <person name="Bell M."/>
            <person name="Holmes B."/>
            <person name="Steigerwalt A.G."/>
            <person name="Villarma A."/>
            <person name="Sheth M."/>
            <person name="Batra D."/>
            <person name="Pryor J."/>
            <person name="Bernardet J.-F."/>
            <person name="Hugo C."/>
            <person name="Kampfer P."/>
            <person name="Newman J."/>
            <person name="McQuiston J.R."/>
        </authorList>
    </citation>
    <scope>NUCLEOTIDE SEQUENCE [LARGE SCALE GENOMIC DNA]</scope>
    <source>
        <strain evidence="5 8">KC_1864</strain>
    </source>
</reference>
<dbReference type="Proteomes" id="UP000236262">
    <property type="component" value="Unassembled WGS sequence"/>
</dbReference>
<reference evidence="6 7" key="1">
    <citation type="submission" date="2018-01" db="EMBL/GenBank/DDBJ databases">
        <title>Draft genome sequences of Chryseobacterium lactis NCTC11390, Chryseobacterium oncorhynchi 701B-08, and Chryseobacterium viscerum 687B-08.</title>
        <authorList>
            <person name="Jeong J.-J."/>
            <person name="Lee Y.J."/>
            <person name="Park B."/>
            <person name="Choi I.-G."/>
            <person name="Kim K.D."/>
        </authorList>
    </citation>
    <scope>NUCLEOTIDE SEQUENCE [LARGE SCALE GENOMIC DNA]</scope>
    <source>
        <strain evidence="6 7">NCTC11390</strain>
    </source>
</reference>
<dbReference type="Pfam" id="PF01048">
    <property type="entry name" value="PNP_UDP_1"/>
    <property type="match status" value="1"/>
</dbReference>
<dbReference type="EMBL" id="CP033924">
    <property type="protein sequence ID" value="AZA83372.1"/>
    <property type="molecule type" value="Genomic_DNA"/>
</dbReference>
<feature type="domain" description="Nucleoside phosphorylase" evidence="4">
    <location>
        <begin position="32"/>
        <end position="261"/>
    </location>
</feature>
<comment type="catalytic activity">
    <reaction evidence="3">
        <text>uridine + phosphate = alpha-D-ribose 1-phosphate + uracil</text>
        <dbReference type="Rhea" id="RHEA:24388"/>
        <dbReference type="ChEBI" id="CHEBI:16704"/>
        <dbReference type="ChEBI" id="CHEBI:17568"/>
        <dbReference type="ChEBI" id="CHEBI:43474"/>
        <dbReference type="ChEBI" id="CHEBI:57720"/>
        <dbReference type="EC" id="2.4.2.3"/>
    </reaction>
</comment>
<dbReference type="GO" id="GO:0004731">
    <property type="term" value="F:purine-nucleoside phosphorylase activity"/>
    <property type="evidence" value="ECO:0007669"/>
    <property type="project" value="TreeGrafter"/>
</dbReference>
<dbReference type="EMBL" id="PPEH01000011">
    <property type="protein sequence ID" value="PNW11667.1"/>
    <property type="molecule type" value="Genomic_DNA"/>
</dbReference>
<dbReference type="AlphaFoldDB" id="A0AA91YDY4"/>
<keyword evidence="8" id="KW-1185">Reference proteome</keyword>
<dbReference type="Proteomes" id="UP000279972">
    <property type="component" value="Chromosome"/>
</dbReference>
<evidence type="ECO:0000256" key="3">
    <source>
        <dbReference type="ARBA" id="ARBA00048447"/>
    </source>
</evidence>
<dbReference type="SUPFAM" id="SSF53167">
    <property type="entry name" value="Purine and uridine phosphorylases"/>
    <property type="match status" value="1"/>
</dbReference>
<protein>
    <recommendedName>
        <fullName evidence="2">Uridine phosphorylase</fullName>
        <ecNumber evidence="1">2.4.2.3</ecNumber>
    </recommendedName>
</protein>
<dbReference type="EC" id="2.4.2.3" evidence="1"/>
<dbReference type="GO" id="GO:0004850">
    <property type="term" value="F:uridine phosphorylase activity"/>
    <property type="evidence" value="ECO:0007669"/>
    <property type="project" value="UniProtKB-EC"/>
</dbReference>
<evidence type="ECO:0000313" key="7">
    <source>
        <dbReference type="Proteomes" id="UP000236262"/>
    </source>
</evidence>
<evidence type="ECO:0000256" key="1">
    <source>
        <dbReference type="ARBA" id="ARBA00011888"/>
    </source>
</evidence>
<proteinExistence type="predicted"/>
<accession>A0AA91YDY4</accession>
<organism evidence="6 7">
    <name type="scientific">Chryseobacterium lactis</name>
    <dbReference type="NCBI Taxonomy" id="1241981"/>
    <lineage>
        <taxon>Bacteria</taxon>
        <taxon>Pseudomonadati</taxon>
        <taxon>Bacteroidota</taxon>
        <taxon>Flavobacteriia</taxon>
        <taxon>Flavobacteriales</taxon>
        <taxon>Weeksellaceae</taxon>
        <taxon>Chryseobacterium group</taxon>
        <taxon>Chryseobacterium</taxon>
    </lineage>
</organism>
<dbReference type="RefSeq" id="WP_103293691.1">
    <property type="nucleotide sequence ID" value="NZ_CP033924.1"/>
</dbReference>
<dbReference type="PANTHER" id="PTHR43691:SF11">
    <property type="entry name" value="FI09636P-RELATED"/>
    <property type="match status" value="1"/>
</dbReference>
<dbReference type="GO" id="GO:0006152">
    <property type="term" value="P:purine nucleoside catabolic process"/>
    <property type="evidence" value="ECO:0007669"/>
    <property type="project" value="TreeGrafter"/>
</dbReference>
<dbReference type="PANTHER" id="PTHR43691">
    <property type="entry name" value="URIDINE PHOSPHORYLASE"/>
    <property type="match status" value="1"/>
</dbReference>
<dbReference type="CDD" id="cd00436">
    <property type="entry name" value="UP_TbUP-like"/>
    <property type="match status" value="1"/>
</dbReference>
<dbReference type="GO" id="GO:0005829">
    <property type="term" value="C:cytosol"/>
    <property type="evidence" value="ECO:0007669"/>
    <property type="project" value="TreeGrafter"/>
</dbReference>
<dbReference type="Gene3D" id="3.40.50.1580">
    <property type="entry name" value="Nucleoside phosphorylase domain"/>
    <property type="match status" value="1"/>
</dbReference>
<dbReference type="InterPro" id="IPR035994">
    <property type="entry name" value="Nucleoside_phosphorylase_sf"/>
</dbReference>
<evidence type="ECO:0000313" key="8">
    <source>
        <dbReference type="Proteomes" id="UP000279972"/>
    </source>
</evidence>
<gene>
    <name evidence="6" type="ORF">C1637_21410</name>
    <name evidence="5" type="ORF">EG342_16450</name>
</gene>
<evidence type="ECO:0000313" key="5">
    <source>
        <dbReference type="EMBL" id="AZA83372.1"/>
    </source>
</evidence>
<evidence type="ECO:0000259" key="4">
    <source>
        <dbReference type="Pfam" id="PF01048"/>
    </source>
</evidence>
<sequence length="284" mass="32683">MLNKLAASELILNEDGSVYHLNLLPEDIADKIILVGDPDRVAKVSKYFDTVEIKKNKREFYTHTGTLRGERITVMSTGIGTENIDIVMNELDALVNIDLKNKEFKTEHKALELFRMGTCGSVNPDVQVDNMLVTQNVVGLDGLMHFYQDYKFENEFSKSFVERFPYEKIKPMLYFSEWDEQMGEYYKDAKYHGNTATFPGFYAPQGRQLRLKAVDDKFLETLNDLGITNFEMETSAIYAFSKLLGHKAITVNNVIANRRRGEFSSDHYASEKNLITWVLDRIIK</sequence>
<evidence type="ECO:0000313" key="6">
    <source>
        <dbReference type="EMBL" id="PNW11667.1"/>
    </source>
</evidence>
<dbReference type="KEGG" id="clac:EG342_16450"/>
<name>A0AA91YDY4_CHRLC</name>
<evidence type="ECO:0000256" key="2">
    <source>
        <dbReference type="ARBA" id="ARBA00021980"/>
    </source>
</evidence>